<dbReference type="EMBL" id="JAUEMJ010000007">
    <property type="protein sequence ID" value="MDN3242175.1"/>
    <property type="molecule type" value="Genomic_DNA"/>
</dbReference>
<comment type="caution">
    <text evidence="4">The sequence shown here is derived from an EMBL/GenBank/DDBJ whole genome shotgun (WGS) entry which is preliminary data.</text>
</comment>
<evidence type="ECO:0000313" key="4">
    <source>
        <dbReference type="EMBL" id="MDN3241341.1"/>
    </source>
</evidence>
<evidence type="ECO:0000313" key="6">
    <source>
        <dbReference type="Proteomes" id="UP001171902"/>
    </source>
</evidence>
<dbReference type="Pfam" id="PF02616">
    <property type="entry name" value="SMC_ScpA"/>
    <property type="match status" value="1"/>
</dbReference>
<gene>
    <name evidence="4" type="ORF">QWI33_16565</name>
    <name evidence="5" type="ORF">QWI33_20820</name>
</gene>
<evidence type="ECO:0000256" key="3">
    <source>
        <dbReference type="SAM" id="MobiDB-lite"/>
    </source>
</evidence>
<organism evidence="4 6">
    <name type="scientific">Glycomyces tritici</name>
    <dbReference type="NCBI Taxonomy" id="2665176"/>
    <lineage>
        <taxon>Bacteria</taxon>
        <taxon>Bacillati</taxon>
        <taxon>Actinomycetota</taxon>
        <taxon>Actinomycetes</taxon>
        <taxon>Glycomycetales</taxon>
        <taxon>Glycomycetaceae</taxon>
        <taxon>Glycomyces</taxon>
    </lineage>
</organism>
<evidence type="ECO:0000256" key="1">
    <source>
        <dbReference type="ARBA" id="ARBA00022829"/>
    </source>
</evidence>
<dbReference type="Gene3D" id="6.10.250.2410">
    <property type="match status" value="1"/>
</dbReference>
<dbReference type="PANTHER" id="PTHR33969">
    <property type="entry name" value="SEGREGATION AND CONDENSATION PROTEIN A"/>
    <property type="match status" value="1"/>
</dbReference>
<reference evidence="4" key="1">
    <citation type="submission" date="2023-06" db="EMBL/GenBank/DDBJ databases">
        <title>Gycomyces niveus sp.nov., a novel actinomycete isolated from soil in Shouguang.</title>
        <authorList>
            <person name="Yang X."/>
            <person name="Zhao J."/>
        </authorList>
    </citation>
    <scope>NUCLEOTIDE SEQUENCE</scope>
    <source>
        <strain evidence="4">NEAU C2</strain>
    </source>
</reference>
<dbReference type="EMBL" id="JAUEMJ010000004">
    <property type="protein sequence ID" value="MDN3241341.1"/>
    <property type="molecule type" value="Genomic_DNA"/>
</dbReference>
<feature type="region of interest" description="Disordered" evidence="3">
    <location>
        <begin position="1"/>
        <end position="21"/>
    </location>
</feature>
<keyword evidence="1" id="KW-0159">Chromosome partition</keyword>
<name>A0ABT7YRS6_9ACTN</name>
<evidence type="ECO:0000256" key="2">
    <source>
        <dbReference type="ARBA" id="ARBA00044777"/>
    </source>
</evidence>
<evidence type="ECO:0000313" key="5">
    <source>
        <dbReference type="EMBL" id="MDN3242175.1"/>
    </source>
</evidence>
<protein>
    <recommendedName>
        <fullName evidence="2">Segregation and condensation protein A</fullName>
    </recommendedName>
</protein>
<accession>A0ABT7YRS6</accession>
<keyword evidence="6" id="KW-1185">Reference proteome</keyword>
<dbReference type="Proteomes" id="UP001171902">
    <property type="component" value="Unassembled WGS sequence"/>
</dbReference>
<dbReference type="InterPro" id="IPR003768">
    <property type="entry name" value="ScpA"/>
</dbReference>
<proteinExistence type="predicted"/>
<dbReference type="PANTHER" id="PTHR33969:SF2">
    <property type="entry name" value="SEGREGATION AND CONDENSATION PROTEIN A"/>
    <property type="match status" value="1"/>
</dbReference>
<sequence>MTDQQPPQLPTQREGEPEEAETGFHVRLANFEGPFDLLLQLIGKHKLDVTELALHQVASEFITYVTGLDDAWNLEETSEFLLIAATLLDLKTARLLPGTVVDDEEDLALLEARDLLFARLLQYKAYKEAAGAIAMFVESAATRIPRNVGLEERYKGLLPELVLDLTPEEFAALAGKAMQPKPPPTVGTGHIHMQRVSVREHAVIISRRLQRVQTATFRALTSDCESHLEVVARFLALLELYREALVGFEQMQALGELTVRWLGGNVTEIDVDEYAGAPAEPQAPPGEEPST</sequence>
<dbReference type="RefSeq" id="WP_289958249.1">
    <property type="nucleotide sequence ID" value="NZ_JAUEMJ010000004.1"/>
</dbReference>